<dbReference type="Gene3D" id="1.10.8.60">
    <property type="match status" value="1"/>
</dbReference>
<keyword evidence="8" id="KW-0378">Hydrolase</keyword>
<keyword evidence="18" id="KW-0132">Cell division</keyword>
<comment type="similarity">
    <text evidence="3">In the C-terminal section; belongs to the peptidase M41 family.</text>
</comment>
<keyword evidence="12" id="KW-0482">Metalloprotease</keyword>
<dbReference type="InterPro" id="IPR003593">
    <property type="entry name" value="AAA+_ATPase"/>
</dbReference>
<dbReference type="FunFam" id="1.10.8.60:FF:000001">
    <property type="entry name" value="ATP-dependent zinc metalloprotease FtsH"/>
    <property type="match status" value="1"/>
</dbReference>
<keyword evidence="18" id="KW-0131">Cell cycle</keyword>
<proteinExistence type="inferred from homology"/>
<name>A0A2M7W257_9BACT</name>
<dbReference type="PANTHER" id="PTHR23076:SF97">
    <property type="entry name" value="ATP-DEPENDENT ZINC METALLOPROTEASE YME1L1"/>
    <property type="match status" value="1"/>
</dbReference>
<evidence type="ECO:0000259" key="17">
    <source>
        <dbReference type="SMART" id="SM00382"/>
    </source>
</evidence>
<feature type="transmembrane region" description="Helical" evidence="16">
    <location>
        <begin position="78"/>
        <end position="99"/>
    </location>
</feature>
<evidence type="ECO:0000256" key="8">
    <source>
        <dbReference type="ARBA" id="ARBA00022801"/>
    </source>
</evidence>
<keyword evidence="5 16" id="KW-0812">Transmembrane</keyword>
<dbReference type="GO" id="GO:0016887">
    <property type="term" value="F:ATP hydrolysis activity"/>
    <property type="evidence" value="ECO:0007669"/>
    <property type="project" value="InterPro"/>
</dbReference>
<dbReference type="AlphaFoldDB" id="A0A2M7W257"/>
<comment type="caution">
    <text evidence="18">The sequence shown here is derived from an EMBL/GenBank/DDBJ whole genome shotgun (WGS) entry which is preliminary data.</text>
</comment>
<dbReference type="CDD" id="cd19501">
    <property type="entry name" value="RecA-like_FtsH"/>
    <property type="match status" value="1"/>
</dbReference>
<evidence type="ECO:0000256" key="14">
    <source>
        <dbReference type="ARBA" id="ARBA00061570"/>
    </source>
</evidence>
<organism evidence="18 19">
    <name type="scientific">Candidatus Dojkabacteria bacterium CG_4_10_14_0_2_um_filter_Dojkabacteria_WS6_41_15</name>
    <dbReference type="NCBI Taxonomy" id="2014249"/>
    <lineage>
        <taxon>Bacteria</taxon>
        <taxon>Candidatus Dojkabacteria</taxon>
    </lineage>
</organism>
<feature type="domain" description="AAA+ ATPase" evidence="17">
    <location>
        <begin position="168"/>
        <end position="305"/>
    </location>
</feature>
<keyword evidence="9" id="KW-0862">Zinc</keyword>
<dbReference type="Pfam" id="PF00004">
    <property type="entry name" value="AAA"/>
    <property type="match status" value="1"/>
</dbReference>
<evidence type="ECO:0000256" key="6">
    <source>
        <dbReference type="ARBA" id="ARBA00022723"/>
    </source>
</evidence>
<dbReference type="GO" id="GO:0030163">
    <property type="term" value="P:protein catabolic process"/>
    <property type="evidence" value="ECO:0007669"/>
    <property type="project" value="TreeGrafter"/>
</dbReference>
<dbReference type="GO" id="GO:0006508">
    <property type="term" value="P:proteolysis"/>
    <property type="evidence" value="ECO:0007669"/>
    <property type="project" value="UniProtKB-KW"/>
</dbReference>
<dbReference type="SMART" id="SM00382">
    <property type="entry name" value="AAA"/>
    <property type="match status" value="1"/>
</dbReference>
<keyword evidence="7 15" id="KW-0547">Nucleotide-binding</keyword>
<dbReference type="FunFam" id="3.40.50.300:FF:000001">
    <property type="entry name" value="ATP-dependent zinc metalloprotease FtsH"/>
    <property type="match status" value="1"/>
</dbReference>
<evidence type="ECO:0000256" key="11">
    <source>
        <dbReference type="ARBA" id="ARBA00022989"/>
    </source>
</evidence>
<evidence type="ECO:0000256" key="7">
    <source>
        <dbReference type="ARBA" id="ARBA00022741"/>
    </source>
</evidence>
<evidence type="ECO:0000256" key="3">
    <source>
        <dbReference type="ARBA" id="ARBA00010044"/>
    </source>
</evidence>
<dbReference type="GO" id="GO:0046872">
    <property type="term" value="F:metal ion binding"/>
    <property type="evidence" value="ECO:0007669"/>
    <property type="project" value="UniProtKB-KW"/>
</dbReference>
<dbReference type="Gene3D" id="3.40.50.300">
    <property type="entry name" value="P-loop containing nucleotide triphosphate hydrolases"/>
    <property type="match status" value="1"/>
</dbReference>
<keyword evidence="13 16" id="KW-0472">Membrane</keyword>
<evidence type="ECO:0000256" key="12">
    <source>
        <dbReference type="ARBA" id="ARBA00023049"/>
    </source>
</evidence>
<evidence type="ECO:0000313" key="19">
    <source>
        <dbReference type="Proteomes" id="UP000228952"/>
    </source>
</evidence>
<dbReference type="GO" id="GO:0008237">
    <property type="term" value="F:metallopeptidase activity"/>
    <property type="evidence" value="ECO:0007669"/>
    <property type="project" value="UniProtKB-KW"/>
</dbReference>
<evidence type="ECO:0000256" key="16">
    <source>
        <dbReference type="SAM" id="Phobius"/>
    </source>
</evidence>
<keyword evidence="11 16" id="KW-1133">Transmembrane helix</keyword>
<evidence type="ECO:0000256" key="15">
    <source>
        <dbReference type="RuleBase" id="RU003651"/>
    </source>
</evidence>
<dbReference type="GO" id="GO:0005524">
    <property type="term" value="F:ATP binding"/>
    <property type="evidence" value="ECO:0007669"/>
    <property type="project" value="UniProtKB-KW"/>
</dbReference>
<dbReference type="EMBL" id="PFQB01000069">
    <property type="protein sequence ID" value="PJA13944.1"/>
    <property type="molecule type" value="Genomic_DNA"/>
</dbReference>
<keyword evidence="10 15" id="KW-0067">ATP-binding</keyword>
<dbReference type="Pfam" id="PF17862">
    <property type="entry name" value="AAA_lid_3"/>
    <property type="match status" value="1"/>
</dbReference>
<dbReference type="InterPro" id="IPR041569">
    <property type="entry name" value="AAA_lid_3"/>
</dbReference>
<reference evidence="19" key="1">
    <citation type="submission" date="2017-09" db="EMBL/GenBank/DDBJ databases">
        <title>Depth-based differentiation of microbial function through sediment-hosted aquifers and enrichment of novel symbionts in the deep terrestrial subsurface.</title>
        <authorList>
            <person name="Probst A.J."/>
            <person name="Ladd B."/>
            <person name="Jarett J.K."/>
            <person name="Geller-Mcgrath D.E."/>
            <person name="Sieber C.M.K."/>
            <person name="Emerson J.B."/>
            <person name="Anantharaman K."/>
            <person name="Thomas B.C."/>
            <person name="Malmstrom R."/>
            <person name="Stieglmeier M."/>
            <person name="Klingl A."/>
            <person name="Woyke T."/>
            <person name="Ryan C.M."/>
            <person name="Banfield J.F."/>
        </authorList>
    </citation>
    <scope>NUCLEOTIDE SEQUENCE [LARGE SCALE GENOMIC DNA]</scope>
</reference>
<dbReference type="GO" id="GO:0005886">
    <property type="term" value="C:plasma membrane"/>
    <property type="evidence" value="ECO:0007669"/>
    <property type="project" value="TreeGrafter"/>
</dbReference>
<keyword evidence="6" id="KW-0479">Metal-binding</keyword>
<feature type="non-terminal residue" evidence="18">
    <location>
        <position position="380"/>
    </location>
</feature>
<sequence length="380" mass="41683">MYSVWQMGTEISMGEAVKMIQDKKVAKVVEQGNMILIEQSDKTRLYAQVGAKTDFPKLLQDAGVNIAEVNYRPNNSNLGLSLLDFAGLLLTGVLAYGVWSFVRAIQRQNATGGGLSSFGKSGAAVIIGKRPDVTFNDVAGAVEAKGEIKELVDFLKNPKQFFEMGARIPRGVLLIGEPGTGKTLLARAVAGEAKVPFFHTSGPEFEEMLVGAGAARVRDLFKRAKSISPSIVFIDEIDAVARRRGMDYKSSHSEQTLNQILVEMDGFEKRDAVIVIAATNRPDVLDPAILRPGRFDRTVRLSLPDVTERLDILRVHAKNKKMGPDVDMQKIAQFTVGFSGADLENVLNESAILAVRNKRKEIMQEDIHEATLKVSMGPRR</sequence>
<evidence type="ECO:0000256" key="5">
    <source>
        <dbReference type="ARBA" id="ARBA00022692"/>
    </source>
</evidence>
<dbReference type="InterPro" id="IPR003960">
    <property type="entry name" value="ATPase_AAA_CS"/>
</dbReference>
<evidence type="ECO:0000313" key="18">
    <source>
        <dbReference type="EMBL" id="PJA13944.1"/>
    </source>
</evidence>
<dbReference type="InterPro" id="IPR027417">
    <property type="entry name" value="P-loop_NTPase"/>
</dbReference>
<gene>
    <name evidence="18" type="ORF">COX64_02620</name>
</gene>
<evidence type="ECO:0000256" key="10">
    <source>
        <dbReference type="ARBA" id="ARBA00022840"/>
    </source>
</evidence>
<keyword evidence="4" id="KW-0645">Protease</keyword>
<dbReference type="PROSITE" id="PS00674">
    <property type="entry name" value="AAA"/>
    <property type="match status" value="1"/>
</dbReference>
<dbReference type="Proteomes" id="UP000228952">
    <property type="component" value="Unassembled WGS sequence"/>
</dbReference>
<evidence type="ECO:0000256" key="1">
    <source>
        <dbReference type="ARBA" id="ARBA00001947"/>
    </source>
</evidence>
<comment type="subcellular location">
    <subcellularLocation>
        <location evidence="2">Membrane</location>
    </subcellularLocation>
</comment>
<dbReference type="GO" id="GO:0004176">
    <property type="term" value="F:ATP-dependent peptidase activity"/>
    <property type="evidence" value="ECO:0007669"/>
    <property type="project" value="TreeGrafter"/>
</dbReference>
<comment type="similarity">
    <text evidence="15">Belongs to the AAA ATPase family.</text>
</comment>
<dbReference type="GO" id="GO:0051301">
    <property type="term" value="P:cell division"/>
    <property type="evidence" value="ECO:0007669"/>
    <property type="project" value="UniProtKB-KW"/>
</dbReference>
<dbReference type="SUPFAM" id="SSF52540">
    <property type="entry name" value="P-loop containing nucleoside triphosphate hydrolases"/>
    <property type="match status" value="1"/>
</dbReference>
<evidence type="ECO:0000256" key="2">
    <source>
        <dbReference type="ARBA" id="ARBA00004370"/>
    </source>
</evidence>
<evidence type="ECO:0000256" key="13">
    <source>
        <dbReference type="ARBA" id="ARBA00023136"/>
    </source>
</evidence>
<comment type="cofactor">
    <cofactor evidence="1">
        <name>Zn(2+)</name>
        <dbReference type="ChEBI" id="CHEBI:29105"/>
    </cofactor>
</comment>
<protein>
    <submittedName>
        <fullName evidence="18">Cell division protein FtsH</fullName>
    </submittedName>
</protein>
<accession>A0A2M7W257</accession>
<dbReference type="PANTHER" id="PTHR23076">
    <property type="entry name" value="METALLOPROTEASE M41 FTSH"/>
    <property type="match status" value="1"/>
</dbReference>
<evidence type="ECO:0000256" key="4">
    <source>
        <dbReference type="ARBA" id="ARBA00022670"/>
    </source>
</evidence>
<dbReference type="InterPro" id="IPR003959">
    <property type="entry name" value="ATPase_AAA_core"/>
</dbReference>
<comment type="similarity">
    <text evidence="14">In the central section; belongs to the AAA ATPase family.</text>
</comment>
<evidence type="ECO:0000256" key="9">
    <source>
        <dbReference type="ARBA" id="ARBA00022833"/>
    </source>
</evidence>